<evidence type="ECO:0000313" key="2">
    <source>
        <dbReference type="EMBL" id="AVK75938.1"/>
    </source>
</evidence>
<dbReference type="KEGG" id="vg:36842651"/>
<protein>
    <submittedName>
        <fullName evidence="2">Uncharacterized protein</fullName>
    </submittedName>
</protein>
<dbReference type="EMBL" id="MG011690">
    <property type="protein sequence ID" value="AVK75938.1"/>
    <property type="molecule type" value="Genomic_DNA"/>
</dbReference>
<organism evidence="2">
    <name type="scientific">Pandoravirus neocaledonia</name>
    <dbReference type="NCBI Taxonomy" id="2107708"/>
    <lineage>
        <taxon>Viruses</taxon>
        <taxon>Pandoravirus</taxon>
    </lineage>
</organism>
<name>A0A2U7UBU8_9VIRU</name>
<proteinExistence type="predicted"/>
<dbReference type="Proteomes" id="UP000249287">
    <property type="component" value="Segment"/>
</dbReference>
<feature type="region of interest" description="Disordered" evidence="1">
    <location>
        <begin position="64"/>
        <end position="89"/>
    </location>
</feature>
<evidence type="ECO:0000256" key="1">
    <source>
        <dbReference type="SAM" id="MobiDB-lite"/>
    </source>
</evidence>
<reference evidence="2" key="1">
    <citation type="journal article" date="2018" name="Nat. Commun.">
        <title>Diversity and evolution of the emerging Pandoraviridae family.</title>
        <authorList>
            <person name="Legendre M."/>
            <person name="Fabre E."/>
            <person name="Poirot O."/>
            <person name="Jeudy S."/>
            <person name="Lartigue A."/>
            <person name="Alempic J.M."/>
            <person name="Beucher L."/>
            <person name="Philippe N."/>
            <person name="Bertaux L."/>
            <person name="Christo-Foroux E."/>
            <person name="Labadie K."/>
            <person name="Coute Y."/>
            <person name="Abergel C."/>
            <person name="Claverie J.M."/>
        </authorList>
    </citation>
    <scope>NUCLEOTIDE SEQUENCE [LARGE SCALE GENOMIC DNA]</scope>
    <source>
        <strain evidence="2">Neocaledonia</strain>
    </source>
</reference>
<sequence>MPLTATTALILCFGIAVPFCARQSLHFAGTSTLKATQRQRLTRVPFVTASLLWVGATTWRRSMPTTTTTTTTTAGSGHWRQSPRRSPSTNRLGLRVVCWRDPFFFFVSASTAVAASTRLSSFLSGIGSGGGPFLSSHLSRTVLAVPSPNRLGICFF</sequence>
<accession>A0A2U7UBU8</accession>
<dbReference type="RefSeq" id="YP_009481941.1">
    <property type="nucleotide sequence ID" value="NC_037666.1"/>
</dbReference>
<gene>
    <name evidence="2" type="ORF">pneo_cds_331</name>
</gene>
<dbReference type="GeneID" id="36842651"/>